<feature type="transmembrane region" description="Helical" evidence="3">
    <location>
        <begin position="332"/>
        <end position="349"/>
    </location>
</feature>
<evidence type="ECO:0000259" key="4">
    <source>
        <dbReference type="PROSITE" id="PS50850"/>
    </source>
</evidence>
<protein>
    <submittedName>
        <fullName evidence="5">Major facilitator superfamily transporter</fullName>
    </submittedName>
</protein>
<evidence type="ECO:0000256" key="3">
    <source>
        <dbReference type="SAM" id="Phobius"/>
    </source>
</evidence>
<feature type="transmembrane region" description="Helical" evidence="3">
    <location>
        <begin position="61"/>
        <end position="86"/>
    </location>
</feature>
<keyword evidence="3" id="KW-0812">Transmembrane</keyword>
<reference evidence="5" key="2">
    <citation type="submission" date="2021-04" db="EMBL/GenBank/DDBJ databases">
        <authorList>
            <person name="Podell S."/>
        </authorList>
    </citation>
    <scope>NUCLEOTIDE SEQUENCE</scope>
    <source>
        <strain evidence="5">Hildebrandi</strain>
    </source>
</reference>
<organism evidence="5 6">
    <name type="scientific">Nitzschia inconspicua</name>
    <dbReference type="NCBI Taxonomy" id="303405"/>
    <lineage>
        <taxon>Eukaryota</taxon>
        <taxon>Sar</taxon>
        <taxon>Stramenopiles</taxon>
        <taxon>Ochrophyta</taxon>
        <taxon>Bacillariophyta</taxon>
        <taxon>Bacillariophyceae</taxon>
        <taxon>Bacillariophycidae</taxon>
        <taxon>Bacillariales</taxon>
        <taxon>Bacillariaceae</taxon>
        <taxon>Nitzschia</taxon>
    </lineage>
</organism>
<gene>
    <name evidence="5" type="ORF">IV203_003713</name>
</gene>
<dbReference type="EMBL" id="JAGRRH010000016">
    <property type="protein sequence ID" value="KAG7354357.1"/>
    <property type="molecule type" value="Genomic_DNA"/>
</dbReference>
<dbReference type="PANTHER" id="PTHR23528:SF1">
    <property type="entry name" value="MAJOR FACILITATOR SUPERFAMILY (MFS) PROFILE DOMAIN-CONTAINING PROTEIN"/>
    <property type="match status" value="1"/>
</dbReference>
<feature type="transmembrane region" description="Helical" evidence="3">
    <location>
        <begin position="463"/>
        <end position="486"/>
    </location>
</feature>
<evidence type="ECO:0000313" key="5">
    <source>
        <dbReference type="EMBL" id="KAG7354357.1"/>
    </source>
</evidence>
<proteinExistence type="predicted"/>
<evidence type="ECO:0000313" key="6">
    <source>
        <dbReference type="Proteomes" id="UP000693970"/>
    </source>
</evidence>
<feature type="domain" description="Major facilitator superfamily (MFS) profile" evidence="4">
    <location>
        <begin position="309"/>
        <end position="529"/>
    </location>
</feature>
<evidence type="ECO:0000256" key="2">
    <source>
        <dbReference type="SAM" id="MobiDB-lite"/>
    </source>
</evidence>
<feature type="transmembrane region" description="Helical" evidence="3">
    <location>
        <begin position="498"/>
        <end position="516"/>
    </location>
</feature>
<keyword evidence="6" id="KW-1185">Reference proteome</keyword>
<feature type="transmembrane region" description="Helical" evidence="3">
    <location>
        <begin position="206"/>
        <end position="226"/>
    </location>
</feature>
<feature type="transmembrane region" description="Helical" evidence="3">
    <location>
        <begin position="106"/>
        <end position="125"/>
    </location>
</feature>
<dbReference type="PROSITE" id="PS50850">
    <property type="entry name" value="MFS"/>
    <property type="match status" value="1"/>
</dbReference>
<dbReference type="InterPro" id="IPR020846">
    <property type="entry name" value="MFS_dom"/>
</dbReference>
<comment type="caution">
    <text evidence="5">The sequence shown here is derived from an EMBL/GenBank/DDBJ whole genome shotgun (WGS) entry which is preliminary data.</text>
</comment>
<feature type="transmembrane region" description="Helical" evidence="3">
    <location>
        <begin position="361"/>
        <end position="383"/>
    </location>
</feature>
<dbReference type="OrthoDB" id="197206at2759"/>
<feature type="transmembrane region" description="Helical" evidence="3">
    <location>
        <begin position="146"/>
        <end position="164"/>
    </location>
</feature>
<sequence length="529" mass="58597">MSSDTYRPVDVLADETTSLLDNGFNTDDNVDHSTIPNDENSQPQSARKSSMSSFKKEDEDVSIWTIGCILSTSFAYGCIMTTLFLVTLPVECQRIEDENPNVPKSVALGCFVAIAGVTQLVSPLIGMLSDTYRPPLQFQLGQRLPYLALGSICSVCGLFGEYIYSYEKLWLRYGFFFFWHMIGLNMTYAMMIALIPDQVPHSQTGVANGILALELVTGSLTGFGLFHFYFGGHVQDMYGLYICIVVISTIMTSMYAHDGDAGRMELIYSRRQSIHEFTRRQRTRQVILGPFALAKTMLWDPIRVLDRKTIVAAYTIDTQSQHDFFVVTVSRLCYYCGSSVQTFFLYFLHDIIRVSDNTESAVALLAVVSQISGALFCYPVGFVSDRFCDGRRKPFVYTACVLLGSVTFSMIFARTMNQMSILCFILGAANGSYLTMETSLAIDTLPEEYDDGPSGGHAQLLGVWGVAAFLGSALGPMVGGPLLYVVGSYGPLQENQDYSIYGYAVVLSLSTAYFLMSAISLKWVRKLGV</sequence>
<keyword evidence="3" id="KW-1133">Transmembrane helix</keyword>
<dbReference type="GO" id="GO:0016020">
    <property type="term" value="C:membrane"/>
    <property type="evidence" value="ECO:0007669"/>
    <property type="project" value="UniProtKB-SubCell"/>
</dbReference>
<keyword evidence="3" id="KW-0472">Membrane</keyword>
<dbReference type="PANTHER" id="PTHR23528">
    <property type="match status" value="1"/>
</dbReference>
<name>A0A9K3PNZ9_9STRA</name>
<dbReference type="InterPro" id="IPR011701">
    <property type="entry name" value="MFS"/>
</dbReference>
<dbReference type="GO" id="GO:0022857">
    <property type="term" value="F:transmembrane transporter activity"/>
    <property type="evidence" value="ECO:0007669"/>
    <property type="project" value="InterPro"/>
</dbReference>
<dbReference type="AlphaFoldDB" id="A0A9K3PNZ9"/>
<feature type="region of interest" description="Disordered" evidence="2">
    <location>
        <begin position="19"/>
        <end position="53"/>
    </location>
</feature>
<comment type="subcellular location">
    <subcellularLocation>
        <location evidence="1">Membrane</location>
        <topology evidence="1">Multi-pass membrane protein</topology>
    </subcellularLocation>
</comment>
<accession>A0A9K3PNZ9</accession>
<dbReference type="Proteomes" id="UP000693970">
    <property type="component" value="Unassembled WGS sequence"/>
</dbReference>
<feature type="transmembrane region" description="Helical" evidence="3">
    <location>
        <begin position="238"/>
        <end position="256"/>
    </location>
</feature>
<dbReference type="Pfam" id="PF07690">
    <property type="entry name" value="MFS_1"/>
    <property type="match status" value="2"/>
</dbReference>
<reference evidence="5" key="1">
    <citation type="journal article" date="2021" name="Sci. Rep.">
        <title>Diploid genomic architecture of Nitzschia inconspicua, an elite biomass production diatom.</title>
        <authorList>
            <person name="Oliver A."/>
            <person name="Podell S."/>
            <person name="Pinowska A."/>
            <person name="Traller J.C."/>
            <person name="Smith S.R."/>
            <person name="McClure R."/>
            <person name="Beliaev A."/>
            <person name="Bohutskyi P."/>
            <person name="Hill E.A."/>
            <person name="Rabines A."/>
            <person name="Zheng H."/>
            <person name="Allen L.Z."/>
            <person name="Kuo A."/>
            <person name="Grigoriev I.V."/>
            <person name="Allen A.E."/>
            <person name="Hazlebeck D."/>
            <person name="Allen E.E."/>
        </authorList>
    </citation>
    <scope>NUCLEOTIDE SEQUENCE</scope>
    <source>
        <strain evidence="5">Hildebrandi</strain>
    </source>
</reference>
<feature type="transmembrane region" description="Helical" evidence="3">
    <location>
        <begin position="170"/>
        <end position="194"/>
    </location>
</feature>
<feature type="transmembrane region" description="Helical" evidence="3">
    <location>
        <begin position="395"/>
        <end position="413"/>
    </location>
</feature>
<evidence type="ECO:0000256" key="1">
    <source>
        <dbReference type="ARBA" id="ARBA00004141"/>
    </source>
</evidence>
<feature type="transmembrane region" description="Helical" evidence="3">
    <location>
        <begin position="419"/>
        <end position="442"/>
    </location>
</feature>